<feature type="compositionally biased region" description="Polar residues" evidence="1">
    <location>
        <begin position="127"/>
        <end position="141"/>
    </location>
</feature>
<feature type="region of interest" description="Disordered" evidence="1">
    <location>
        <begin position="311"/>
        <end position="347"/>
    </location>
</feature>
<dbReference type="Proteomes" id="UP000192596">
    <property type="component" value="Unassembled WGS sequence"/>
</dbReference>
<sequence>MATTETTTRPAAERPTKHRPFAAWVKRFTNSKKAKKGSKNGVGNNPYPESGFVRQQSPRSSHDGQLSILTPASNGHTENGSMLSGHLPDKDGRSVAPTVATNPDTVHSRAYTSTTGGGAVSSTDAGNNSTFSSPNQSERSLTTTLTTIQSMSPANTLQNAASAPSHGSGGPVMFSHQYPVSPAPSHLTQFSAIPRHLTADNRPTGDSNSTVLTDDASIMTLASSSKRRRRSMESNASMRALAPNSLWGNSRESLPLSVLSGTADASSPSGGLFSSRPSIGGIASAERASVYSSQGVAAPAIASERNSYYQRNKDLSDGKSLRSINNLDSRSQYDAKSMTDARSMHEARNADVASLRNYEGSVRSGALGHGRNDSIPGSIGSPLASPLIRHASTSGALSRRSSDWQRETIEDDDSHREALEKVVY</sequence>
<name>A0A1V8SCJ2_9PEZI</name>
<feature type="compositionally biased region" description="Basic residues" evidence="1">
    <location>
        <begin position="29"/>
        <end position="38"/>
    </location>
</feature>
<feature type="compositionally biased region" description="Basic and acidic residues" evidence="1">
    <location>
        <begin position="311"/>
        <end position="320"/>
    </location>
</feature>
<feature type="compositionally biased region" description="Polar residues" evidence="1">
    <location>
        <begin position="53"/>
        <end position="82"/>
    </location>
</feature>
<comment type="caution">
    <text evidence="2">The sequence shown here is derived from an EMBL/GenBank/DDBJ whole genome shotgun (WGS) entry which is preliminary data.</text>
</comment>
<evidence type="ECO:0000313" key="2">
    <source>
        <dbReference type="EMBL" id="OQN96875.1"/>
    </source>
</evidence>
<protein>
    <submittedName>
        <fullName evidence="2">Uncharacterized protein</fullName>
    </submittedName>
</protein>
<feature type="compositionally biased region" description="Low complexity" evidence="1">
    <location>
        <begin position="1"/>
        <end position="10"/>
    </location>
</feature>
<proteinExistence type="predicted"/>
<reference evidence="3" key="1">
    <citation type="submission" date="2017-03" db="EMBL/GenBank/DDBJ databases">
        <title>Genomes of endolithic fungi from Antarctica.</title>
        <authorList>
            <person name="Coleine C."/>
            <person name="Masonjones S."/>
            <person name="Stajich J.E."/>
        </authorList>
    </citation>
    <scope>NUCLEOTIDE SEQUENCE [LARGE SCALE GENOMIC DNA]</scope>
    <source>
        <strain evidence="3">CCFEE 5527</strain>
    </source>
</reference>
<dbReference type="STRING" id="1507870.A0A1V8SCJ2"/>
<keyword evidence="3" id="KW-1185">Reference proteome</keyword>
<evidence type="ECO:0000313" key="3">
    <source>
        <dbReference type="Proteomes" id="UP000192596"/>
    </source>
</evidence>
<feature type="compositionally biased region" description="Basic and acidic residues" evidence="1">
    <location>
        <begin position="331"/>
        <end position="347"/>
    </location>
</feature>
<feature type="region of interest" description="Disordered" evidence="1">
    <location>
        <begin position="364"/>
        <end position="424"/>
    </location>
</feature>
<dbReference type="EMBL" id="NAJO01000060">
    <property type="protein sequence ID" value="OQN96875.1"/>
    <property type="molecule type" value="Genomic_DNA"/>
</dbReference>
<feature type="region of interest" description="Disordered" evidence="1">
    <location>
        <begin position="156"/>
        <end position="180"/>
    </location>
</feature>
<feature type="region of interest" description="Disordered" evidence="1">
    <location>
        <begin position="1"/>
        <end position="141"/>
    </location>
</feature>
<gene>
    <name evidence="2" type="ORF">B0A48_17429</name>
</gene>
<feature type="compositionally biased region" description="Basic and acidic residues" evidence="1">
    <location>
        <begin position="400"/>
        <end position="424"/>
    </location>
</feature>
<accession>A0A1V8SCJ2</accession>
<dbReference type="AlphaFoldDB" id="A0A1V8SCJ2"/>
<organism evidence="2 3">
    <name type="scientific">Cryoendolithus antarcticus</name>
    <dbReference type="NCBI Taxonomy" id="1507870"/>
    <lineage>
        <taxon>Eukaryota</taxon>
        <taxon>Fungi</taxon>
        <taxon>Dikarya</taxon>
        <taxon>Ascomycota</taxon>
        <taxon>Pezizomycotina</taxon>
        <taxon>Dothideomycetes</taxon>
        <taxon>Dothideomycetidae</taxon>
        <taxon>Cladosporiales</taxon>
        <taxon>Cladosporiaceae</taxon>
        <taxon>Cryoendolithus</taxon>
    </lineage>
</organism>
<dbReference type="InParanoid" id="A0A1V8SCJ2"/>
<dbReference type="OrthoDB" id="5377012at2759"/>
<evidence type="ECO:0000256" key="1">
    <source>
        <dbReference type="SAM" id="MobiDB-lite"/>
    </source>
</evidence>
<feature type="compositionally biased region" description="Low complexity" evidence="1">
    <location>
        <begin position="110"/>
        <end position="126"/>
    </location>
</feature>